<evidence type="ECO:0000313" key="2">
    <source>
        <dbReference type="Proteomes" id="UP001296943"/>
    </source>
</evidence>
<protein>
    <submittedName>
        <fullName evidence="1">YbbR domain-containing protein</fullName>
    </submittedName>
</protein>
<reference evidence="1 2" key="1">
    <citation type="submission" date="2021-01" db="EMBL/GenBank/DDBJ databases">
        <title>Genomic Encyclopedia of Type Strains, Phase IV (KMG-IV): sequencing the most valuable type-strain genomes for metagenomic binning, comparative biology and taxonomic classification.</title>
        <authorList>
            <person name="Goeker M."/>
        </authorList>
    </citation>
    <scope>NUCLEOTIDE SEQUENCE [LARGE SCALE GENOMIC DNA]</scope>
    <source>
        <strain evidence="1 2">DSM 23711</strain>
    </source>
</reference>
<name>A0ABS2N5A4_9BACI</name>
<dbReference type="PANTHER" id="PTHR37804">
    <property type="entry name" value="CDAA REGULATORY PROTEIN CDAR"/>
    <property type="match status" value="1"/>
</dbReference>
<proteinExistence type="predicted"/>
<keyword evidence="2" id="KW-1185">Reference proteome</keyword>
<dbReference type="PANTHER" id="PTHR37804:SF1">
    <property type="entry name" value="CDAA REGULATORY PROTEIN CDAR"/>
    <property type="match status" value="1"/>
</dbReference>
<comment type="caution">
    <text evidence="1">The sequence shown here is derived from an EMBL/GenBank/DDBJ whole genome shotgun (WGS) entry which is preliminary data.</text>
</comment>
<evidence type="ECO:0000313" key="1">
    <source>
        <dbReference type="EMBL" id="MBM7573288.1"/>
    </source>
</evidence>
<dbReference type="Pfam" id="PF07949">
    <property type="entry name" value="YbbR"/>
    <property type="match status" value="3"/>
</dbReference>
<dbReference type="Gene3D" id="2.170.120.40">
    <property type="entry name" value="YbbR-like domain"/>
    <property type="match status" value="2"/>
</dbReference>
<dbReference type="InterPro" id="IPR012505">
    <property type="entry name" value="YbbR"/>
</dbReference>
<sequence length="411" mass="45457">MDEWLKNPWVIRALSLVLALLLFSAVSLDDDNYQSDAALDFLSSSEEAQRIEDVPLNIKINEDKYVVSGVPKTVTVTLEGPNSVVTSTATQQSFDMFLDLEDLESGTYTVPVQYTGISDSLSVYIEPKEVEVTIEERATEVFDVTVDYINENLIEPGFEIGDAQVNPGQVTITSSRSVVEKIAIVKAFVDVRGVDMPIEEQESPVKVYDAQGNELNVRVEPVIVDVSVSISNPSKNLPIEVVTTGETQEGISIRSLAVEPEEVRVFASEEVLTNLDSISTKAIDLSTISQGESREVELDIPTNLRLIDRESVTVIIEVDRTTERTFEDVPIEPRNINDGLEVTFINPVNGVADVIVTGPERIIDDLPETDIQPFIDIDERQEGQYDLTIQIEELDDITAVPELARATVQID</sequence>
<dbReference type="Gene3D" id="2.170.120.30">
    <property type="match status" value="2"/>
</dbReference>
<accession>A0ABS2N5A4</accession>
<dbReference type="RefSeq" id="WP_204501938.1">
    <property type="nucleotide sequence ID" value="NZ_JAFBDR010000029.1"/>
</dbReference>
<organism evidence="1 2">
    <name type="scientific">Aquibacillus albus</name>
    <dbReference type="NCBI Taxonomy" id="1168171"/>
    <lineage>
        <taxon>Bacteria</taxon>
        <taxon>Bacillati</taxon>
        <taxon>Bacillota</taxon>
        <taxon>Bacilli</taxon>
        <taxon>Bacillales</taxon>
        <taxon>Bacillaceae</taxon>
        <taxon>Aquibacillus</taxon>
    </lineage>
</organism>
<dbReference type="InterPro" id="IPR053154">
    <property type="entry name" value="c-di-AMP_regulator"/>
</dbReference>
<gene>
    <name evidence="1" type="ORF">JOC48_003840</name>
</gene>
<dbReference type="Proteomes" id="UP001296943">
    <property type="component" value="Unassembled WGS sequence"/>
</dbReference>
<dbReference type="EMBL" id="JAFBDR010000029">
    <property type="protein sequence ID" value="MBM7573288.1"/>
    <property type="molecule type" value="Genomic_DNA"/>
</dbReference>